<dbReference type="InterPro" id="IPR034154">
    <property type="entry name" value="TOPRIM_DnaG/twinkle"/>
</dbReference>
<feature type="domain" description="Toprim" evidence="10">
    <location>
        <begin position="202"/>
        <end position="283"/>
    </location>
</feature>
<dbReference type="InterPro" id="IPR036977">
    <property type="entry name" value="DNA_primase_Znf_CHC2"/>
</dbReference>
<keyword evidence="3" id="KW-0808">Transferase</keyword>
<protein>
    <recommendedName>
        <fullName evidence="10">Toprim domain-containing protein</fullName>
    </recommendedName>
</protein>
<dbReference type="InterPro" id="IPR006171">
    <property type="entry name" value="TOPRIM_dom"/>
</dbReference>
<evidence type="ECO:0000313" key="11">
    <source>
        <dbReference type="EMBL" id="KKM69978.1"/>
    </source>
</evidence>
<sequence length="326" mass="36823">MKIVDSDLNVEAVLEALDIKTVESRGAWADVLCPIHVENNPSFSVNLENGGWICRHGEETGQLVSLVMRLKEIPRYEALRWMIDVAPKQDHSIDDLLNRLTGGVKLEEHDPLVWAKSYLELQTDEMVEYWFERGFTENTLHSFGVKYDSGWPSPHLIWPVKNENGNTVSFILRYLDSNRTSKYMNPKGFERILFPLDHFEGDEAILVEGPLDAMWLHQHGHHGALAMLGSGVTAKQESWLRGHVTKITLALDNDVEGRRGTENLLARLRSFDLRIAKVPAPAKDVQEVAGKDLKKMLRLAKTGAEFMLGGGRIYTGRVYNCGGLYD</sequence>
<gene>
    <name evidence="11" type="ORF">LCGC14_1445280</name>
</gene>
<keyword evidence="9" id="KW-0804">Transcription</keyword>
<evidence type="ECO:0000256" key="9">
    <source>
        <dbReference type="ARBA" id="ARBA00023163"/>
    </source>
</evidence>
<keyword evidence="2" id="KW-0639">Primosome</keyword>
<dbReference type="PROSITE" id="PS50880">
    <property type="entry name" value="TOPRIM"/>
    <property type="match status" value="1"/>
</dbReference>
<evidence type="ECO:0000256" key="1">
    <source>
        <dbReference type="ARBA" id="ARBA00022478"/>
    </source>
</evidence>
<evidence type="ECO:0000256" key="4">
    <source>
        <dbReference type="ARBA" id="ARBA00022695"/>
    </source>
</evidence>
<keyword evidence="1" id="KW-0240">DNA-directed RNA polymerase</keyword>
<keyword evidence="8" id="KW-0862">Zinc</keyword>
<evidence type="ECO:0000256" key="6">
    <source>
        <dbReference type="ARBA" id="ARBA00022723"/>
    </source>
</evidence>
<evidence type="ECO:0000256" key="8">
    <source>
        <dbReference type="ARBA" id="ARBA00022833"/>
    </source>
</evidence>
<keyword evidence="7" id="KW-0863">Zinc-finger</keyword>
<dbReference type="PANTHER" id="PTHR30313:SF2">
    <property type="entry name" value="DNA PRIMASE"/>
    <property type="match status" value="1"/>
</dbReference>
<dbReference type="Pfam" id="PF01807">
    <property type="entry name" value="Zn_ribbon_DnaG"/>
    <property type="match status" value="1"/>
</dbReference>
<dbReference type="AlphaFoldDB" id="A0A0F9JK37"/>
<dbReference type="SUPFAM" id="SSF56731">
    <property type="entry name" value="DNA primase core"/>
    <property type="match status" value="1"/>
</dbReference>
<keyword evidence="6" id="KW-0479">Metal-binding</keyword>
<dbReference type="GO" id="GO:0000428">
    <property type="term" value="C:DNA-directed RNA polymerase complex"/>
    <property type="evidence" value="ECO:0007669"/>
    <property type="project" value="UniProtKB-KW"/>
</dbReference>
<dbReference type="EMBL" id="LAZR01009901">
    <property type="protein sequence ID" value="KKM69978.1"/>
    <property type="molecule type" value="Genomic_DNA"/>
</dbReference>
<evidence type="ECO:0000256" key="5">
    <source>
        <dbReference type="ARBA" id="ARBA00022705"/>
    </source>
</evidence>
<dbReference type="InterPro" id="IPR002694">
    <property type="entry name" value="Znf_CHC2"/>
</dbReference>
<dbReference type="GO" id="GO:1990077">
    <property type="term" value="C:primosome complex"/>
    <property type="evidence" value="ECO:0007669"/>
    <property type="project" value="UniProtKB-KW"/>
</dbReference>
<dbReference type="Gene3D" id="3.40.1360.10">
    <property type="match status" value="1"/>
</dbReference>
<reference evidence="11" key="1">
    <citation type="journal article" date="2015" name="Nature">
        <title>Complex archaea that bridge the gap between prokaryotes and eukaryotes.</title>
        <authorList>
            <person name="Spang A."/>
            <person name="Saw J.H."/>
            <person name="Jorgensen S.L."/>
            <person name="Zaremba-Niedzwiedzka K."/>
            <person name="Martijn J."/>
            <person name="Lind A.E."/>
            <person name="van Eijk R."/>
            <person name="Schleper C."/>
            <person name="Guy L."/>
            <person name="Ettema T.J."/>
        </authorList>
    </citation>
    <scope>NUCLEOTIDE SEQUENCE</scope>
</reference>
<dbReference type="GO" id="GO:0003677">
    <property type="term" value="F:DNA binding"/>
    <property type="evidence" value="ECO:0007669"/>
    <property type="project" value="InterPro"/>
</dbReference>
<evidence type="ECO:0000256" key="2">
    <source>
        <dbReference type="ARBA" id="ARBA00022515"/>
    </source>
</evidence>
<proteinExistence type="predicted"/>
<keyword evidence="5" id="KW-0235">DNA replication</keyword>
<dbReference type="CDD" id="cd01029">
    <property type="entry name" value="TOPRIM_primases"/>
    <property type="match status" value="1"/>
</dbReference>
<evidence type="ECO:0000259" key="10">
    <source>
        <dbReference type="PROSITE" id="PS50880"/>
    </source>
</evidence>
<dbReference type="GO" id="GO:0005737">
    <property type="term" value="C:cytoplasm"/>
    <property type="evidence" value="ECO:0007669"/>
    <property type="project" value="TreeGrafter"/>
</dbReference>
<name>A0A0F9JK37_9ZZZZ</name>
<dbReference type="Gene3D" id="3.90.580.10">
    <property type="entry name" value="Zinc finger, CHC2-type domain"/>
    <property type="match status" value="1"/>
</dbReference>
<dbReference type="Pfam" id="PF13155">
    <property type="entry name" value="Toprim_2"/>
    <property type="match status" value="1"/>
</dbReference>
<dbReference type="PANTHER" id="PTHR30313">
    <property type="entry name" value="DNA PRIMASE"/>
    <property type="match status" value="1"/>
</dbReference>
<keyword evidence="4" id="KW-0548">Nucleotidyltransferase</keyword>
<organism evidence="11">
    <name type="scientific">marine sediment metagenome</name>
    <dbReference type="NCBI Taxonomy" id="412755"/>
    <lineage>
        <taxon>unclassified sequences</taxon>
        <taxon>metagenomes</taxon>
        <taxon>ecological metagenomes</taxon>
    </lineage>
</organism>
<comment type="caution">
    <text evidence="11">The sequence shown here is derived from an EMBL/GenBank/DDBJ whole genome shotgun (WGS) entry which is preliminary data.</text>
</comment>
<evidence type="ECO:0000256" key="7">
    <source>
        <dbReference type="ARBA" id="ARBA00022771"/>
    </source>
</evidence>
<evidence type="ECO:0000256" key="3">
    <source>
        <dbReference type="ARBA" id="ARBA00022679"/>
    </source>
</evidence>
<dbReference type="SUPFAM" id="SSF57783">
    <property type="entry name" value="Zinc beta-ribbon"/>
    <property type="match status" value="1"/>
</dbReference>
<accession>A0A0F9JK37</accession>
<dbReference type="GO" id="GO:0006269">
    <property type="term" value="P:DNA replication, synthesis of primer"/>
    <property type="evidence" value="ECO:0007669"/>
    <property type="project" value="UniProtKB-KW"/>
</dbReference>
<dbReference type="GO" id="GO:0008270">
    <property type="term" value="F:zinc ion binding"/>
    <property type="evidence" value="ECO:0007669"/>
    <property type="project" value="UniProtKB-KW"/>
</dbReference>
<dbReference type="GO" id="GO:0003899">
    <property type="term" value="F:DNA-directed RNA polymerase activity"/>
    <property type="evidence" value="ECO:0007669"/>
    <property type="project" value="InterPro"/>
</dbReference>
<dbReference type="InterPro" id="IPR050219">
    <property type="entry name" value="DnaG_primase"/>
</dbReference>